<dbReference type="SMART" id="SM00248">
    <property type="entry name" value="ANK"/>
    <property type="match status" value="9"/>
</dbReference>
<feature type="repeat" description="ANK" evidence="3">
    <location>
        <begin position="339"/>
        <end position="371"/>
    </location>
</feature>
<evidence type="ECO:0000256" key="3">
    <source>
        <dbReference type="PROSITE-ProRule" id="PRU00023"/>
    </source>
</evidence>
<reference evidence="6" key="1">
    <citation type="journal article" date="2014" name="Proc. Natl. Acad. Sci. U.S.A.">
        <title>Extensive sampling of basidiomycete genomes demonstrates inadequacy of the white-rot/brown-rot paradigm for wood decay fungi.</title>
        <authorList>
            <person name="Riley R."/>
            <person name="Salamov A.A."/>
            <person name="Brown D.W."/>
            <person name="Nagy L.G."/>
            <person name="Floudas D."/>
            <person name="Held B.W."/>
            <person name="Levasseur A."/>
            <person name="Lombard V."/>
            <person name="Morin E."/>
            <person name="Otillar R."/>
            <person name="Lindquist E.A."/>
            <person name="Sun H."/>
            <person name="LaButti K.M."/>
            <person name="Schmutz J."/>
            <person name="Jabbour D."/>
            <person name="Luo H."/>
            <person name="Baker S.E."/>
            <person name="Pisabarro A.G."/>
            <person name="Walton J.D."/>
            <person name="Blanchette R.A."/>
            <person name="Henrissat B."/>
            <person name="Martin F."/>
            <person name="Cullen D."/>
            <person name="Hibbett D.S."/>
            <person name="Grigoriev I.V."/>
        </authorList>
    </citation>
    <scope>NUCLEOTIDE SEQUENCE [LARGE SCALE GENOMIC DNA]</scope>
    <source>
        <strain evidence="6">FD-172 SS1</strain>
    </source>
</reference>
<evidence type="ECO:0000256" key="1">
    <source>
        <dbReference type="ARBA" id="ARBA00022737"/>
    </source>
</evidence>
<dbReference type="InterPro" id="IPR050889">
    <property type="entry name" value="Dendritic_Spine_Reg/Scaffold"/>
</dbReference>
<feature type="repeat" description="ANK" evidence="3">
    <location>
        <begin position="126"/>
        <end position="158"/>
    </location>
</feature>
<feature type="repeat" description="ANK" evidence="3">
    <location>
        <begin position="266"/>
        <end position="298"/>
    </location>
</feature>
<feature type="region of interest" description="Disordered" evidence="4">
    <location>
        <begin position="1"/>
        <end position="24"/>
    </location>
</feature>
<protein>
    <submittedName>
        <fullName evidence="5">Uncharacterized protein</fullName>
    </submittedName>
</protein>
<dbReference type="SUPFAM" id="SSF48403">
    <property type="entry name" value="Ankyrin repeat"/>
    <property type="match status" value="1"/>
</dbReference>
<dbReference type="InterPro" id="IPR036770">
    <property type="entry name" value="Ankyrin_rpt-contain_sf"/>
</dbReference>
<organism evidence="5 6">
    <name type="scientific">Botryobasidium botryosum (strain FD-172 SS1)</name>
    <dbReference type="NCBI Taxonomy" id="930990"/>
    <lineage>
        <taxon>Eukaryota</taxon>
        <taxon>Fungi</taxon>
        <taxon>Dikarya</taxon>
        <taxon>Basidiomycota</taxon>
        <taxon>Agaricomycotina</taxon>
        <taxon>Agaricomycetes</taxon>
        <taxon>Cantharellales</taxon>
        <taxon>Botryobasidiaceae</taxon>
        <taxon>Botryobasidium</taxon>
    </lineage>
</organism>
<dbReference type="EMBL" id="KL198039">
    <property type="protein sequence ID" value="KDQ14241.1"/>
    <property type="molecule type" value="Genomic_DNA"/>
</dbReference>
<feature type="repeat" description="ANK" evidence="3">
    <location>
        <begin position="229"/>
        <end position="265"/>
    </location>
</feature>
<feature type="compositionally biased region" description="Polar residues" evidence="4">
    <location>
        <begin position="1"/>
        <end position="14"/>
    </location>
</feature>
<dbReference type="PROSITE" id="PS50088">
    <property type="entry name" value="ANK_REPEAT"/>
    <property type="match status" value="5"/>
</dbReference>
<feature type="repeat" description="ANK" evidence="3">
    <location>
        <begin position="196"/>
        <end position="228"/>
    </location>
</feature>
<dbReference type="PROSITE" id="PS50297">
    <property type="entry name" value="ANK_REP_REGION"/>
    <property type="match status" value="3"/>
</dbReference>
<dbReference type="Pfam" id="PF12796">
    <property type="entry name" value="Ank_2"/>
    <property type="match status" value="1"/>
</dbReference>
<name>A0A067MRL8_BOTB1</name>
<evidence type="ECO:0000313" key="5">
    <source>
        <dbReference type="EMBL" id="KDQ14241.1"/>
    </source>
</evidence>
<gene>
    <name evidence="5" type="ORF">BOTBODRAFT_354329</name>
</gene>
<dbReference type="OrthoDB" id="194358at2759"/>
<dbReference type="InterPro" id="IPR002110">
    <property type="entry name" value="Ankyrin_rpt"/>
</dbReference>
<dbReference type="STRING" id="930990.A0A067MRL8"/>
<sequence length="445" mass="46685">MSSHSTQSDYSRTTSSSDLPAADDSPSGLDYLERLLREGSSMGPFNDKIKRALLWRAAAMSDLPMVQLMVELGASLDSRDADGGQLLHFVAKSVLACVQSDRLDARLEVMRILVDAGIDVASKDKHGDSPLSLAMHKGLAASVRFFLNAGADPAVHGRNGCSVSQYLIDFLSCTNEADAVAGFLAAFENVNGPDENGFRSLERAAWLGSPAVVKALLHAGADPNLPGRRGVRALHFAAELMCHPDGEDAVIALLKAGADPDAQDEAGVTPLSCAAAKGSAAAVLALLKAGANPSLPDKEGEIPLHCAAQLMCDPRGHEAMAALIKAAPRLLDYVSMSGGGGTPLYSAIMCGSPAAARLLLKAGADRTIAGPPVIPLVYLAAEMMRYRRGAGLVGVLLDMGFRDLGIGSTLRDFALSTNSLSLIRVVLGRESDVRFRTLMPKEALT</sequence>
<proteinExistence type="predicted"/>
<dbReference type="InParanoid" id="A0A067MRL8"/>
<dbReference type="Proteomes" id="UP000027195">
    <property type="component" value="Unassembled WGS sequence"/>
</dbReference>
<evidence type="ECO:0000256" key="2">
    <source>
        <dbReference type="ARBA" id="ARBA00023043"/>
    </source>
</evidence>
<dbReference type="PANTHER" id="PTHR24166:SF48">
    <property type="entry name" value="PROTEIN VAPYRIN"/>
    <property type="match status" value="1"/>
</dbReference>
<keyword evidence="6" id="KW-1185">Reference proteome</keyword>
<keyword evidence="1" id="KW-0677">Repeat</keyword>
<dbReference type="PANTHER" id="PTHR24166">
    <property type="entry name" value="ROLLING PEBBLES, ISOFORM B"/>
    <property type="match status" value="1"/>
</dbReference>
<feature type="compositionally biased region" description="Low complexity" evidence="4">
    <location>
        <begin position="15"/>
        <end position="24"/>
    </location>
</feature>
<dbReference type="Gene3D" id="1.25.40.20">
    <property type="entry name" value="Ankyrin repeat-containing domain"/>
    <property type="match status" value="2"/>
</dbReference>
<dbReference type="HOGENOM" id="CLU_000134_18_0_1"/>
<dbReference type="Pfam" id="PF00023">
    <property type="entry name" value="Ank"/>
    <property type="match status" value="1"/>
</dbReference>
<keyword evidence="2 3" id="KW-0040">ANK repeat</keyword>
<dbReference type="AlphaFoldDB" id="A0A067MRL8"/>
<evidence type="ECO:0000313" key="6">
    <source>
        <dbReference type="Proteomes" id="UP000027195"/>
    </source>
</evidence>
<accession>A0A067MRL8</accession>
<evidence type="ECO:0000256" key="4">
    <source>
        <dbReference type="SAM" id="MobiDB-lite"/>
    </source>
</evidence>